<organism evidence="3 4">
    <name type="scientific">Gordonia araii NBRC 100433</name>
    <dbReference type="NCBI Taxonomy" id="1073574"/>
    <lineage>
        <taxon>Bacteria</taxon>
        <taxon>Bacillati</taxon>
        <taxon>Actinomycetota</taxon>
        <taxon>Actinomycetes</taxon>
        <taxon>Mycobacteriales</taxon>
        <taxon>Gordoniaceae</taxon>
        <taxon>Gordonia</taxon>
    </lineage>
</organism>
<protein>
    <submittedName>
        <fullName evidence="3">Uncharacterized protein</fullName>
    </submittedName>
</protein>
<accession>G7H3W2</accession>
<comment type="caution">
    <text evidence="3">The sequence shown here is derived from an EMBL/GenBank/DDBJ whole genome shotgun (WGS) entry which is preliminary data.</text>
</comment>
<gene>
    <name evidence="3" type="ORF">GOARA_059_00030</name>
</gene>
<evidence type="ECO:0000256" key="1">
    <source>
        <dbReference type="SAM" id="MobiDB-lite"/>
    </source>
</evidence>
<proteinExistence type="predicted"/>
<keyword evidence="2" id="KW-0812">Transmembrane</keyword>
<keyword evidence="2" id="KW-0472">Membrane</keyword>
<sequence length="55" mass="6092">MAARWGRKHVTTILLSILFVVLLALYLYSSADDDERDGPVRPTVTVEKAPVPPRG</sequence>
<dbReference type="STRING" id="1073574.GOARA_059_00030"/>
<dbReference type="EMBL" id="BAEE01000059">
    <property type="protein sequence ID" value="GAB10537.1"/>
    <property type="molecule type" value="Genomic_DNA"/>
</dbReference>
<evidence type="ECO:0000313" key="3">
    <source>
        <dbReference type="EMBL" id="GAB10537.1"/>
    </source>
</evidence>
<name>G7H3W2_9ACTN</name>
<dbReference type="RefSeq" id="WP_007322612.1">
    <property type="nucleotide sequence ID" value="NZ_BAEE01000059.1"/>
</dbReference>
<keyword evidence="2" id="KW-1133">Transmembrane helix</keyword>
<reference evidence="3 4" key="1">
    <citation type="submission" date="2011-11" db="EMBL/GenBank/DDBJ databases">
        <title>Whole genome shotgun sequence of Gordonia araii NBRC 100433.</title>
        <authorList>
            <person name="Yoshida Y."/>
            <person name="Hosoyama A."/>
            <person name="Tsuchikane K."/>
            <person name="Katsumata H."/>
            <person name="Yamazaki S."/>
            <person name="Fujita N."/>
        </authorList>
    </citation>
    <scope>NUCLEOTIDE SEQUENCE [LARGE SCALE GENOMIC DNA]</scope>
    <source>
        <strain evidence="3 4">NBRC 100433</strain>
    </source>
</reference>
<dbReference type="AlphaFoldDB" id="G7H3W2"/>
<feature type="transmembrane region" description="Helical" evidence="2">
    <location>
        <begin position="12"/>
        <end position="29"/>
    </location>
</feature>
<dbReference type="Proteomes" id="UP000035088">
    <property type="component" value="Unassembled WGS sequence"/>
</dbReference>
<evidence type="ECO:0000313" key="4">
    <source>
        <dbReference type="Proteomes" id="UP000035088"/>
    </source>
</evidence>
<evidence type="ECO:0000256" key="2">
    <source>
        <dbReference type="SAM" id="Phobius"/>
    </source>
</evidence>
<feature type="region of interest" description="Disordered" evidence="1">
    <location>
        <begin position="32"/>
        <end position="55"/>
    </location>
</feature>
<keyword evidence="4" id="KW-1185">Reference proteome</keyword>